<comment type="caution">
    <text evidence="2">The sequence shown here is derived from an EMBL/GenBank/DDBJ whole genome shotgun (WGS) entry which is preliminary data.</text>
</comment>
<protein>
    <submittedName>
        <fullName evidence="2">Phosphinothricin acetyltransferase</fullName>
    </submittedName>
</protein>
<organism evidence="2 3">
    <name type="scientific">Aequorivita aquimaris</name>
    <dbReference type="NCBI Taxonomy" id="1548749"/>
    <lineage>
        <taxon>Bacteria</taxon>
        <taxon>Pseudomonadati</taxon>
        <taxon>Bacteroidota</taxon>
        <taxon>Flavobacteriia</taxon>
        <taxon>Flavobacteriales</taxon>
        <taxon>Flavobacteriaceae</taxon>
        <taxon>Aequorivita</taxon>
    </lineage>
</organism>
<keyword evidence="2" id="KW-0808">Transferase</keyword>
<name>A0A137RER4_9FLAO</name>
<evidence type="ECO:0000313" key="2">
    <source>
        <dbReference type="EMBL" id="KXN97973.1"/>
    </source>
</evidence>
<reference evidence="3" key="1">
    <citation type="submission" date="2014-10" db="EMBL/GenBank/DDBJ databases">
        <title>Genome sequencing of Vitellibacter sp. D-24.</title>
        <authorList>
            <person name="Thevarajoo S."/>
            <person name="Selvaratnam C."/>
            <person name="Goh K.M."/>
            <person name="Chong C.S."/>
        </authorList>
    </citation>
    <scope>NUCLEOTIDE SEQUENCE [LARGE SCALE GENOMIC DNA]</scope>
    <source>
        <strain evidence="3">D-24</strain>
    </source>
</reference>
<evidence type="ECO:0000313" key="3">
    <source>
        <dbReference type="Proteomes" id="UP000070138"/>
    </source>
</evidence>
<dbReference type="Gene3D" id="3.40.630.30">
    <property type="match status" value="1"/>
</dbReference>
<accession>A0A137RER4</accession>
<dbReference type="STRING" id="1548749.LS48_13940"/>
<dbReference type="OrthoDB" id="9799096at2"/>
<dbReference type="PATRIC" id="fig|1548749.3.peg.2909"/>
<feature type="domain" description="N-acetyltransferase" evidence="1">
    <location>
        <begin position="1"/>
        <end position="158"/>
    </location>
</feature>
<dbReference type="InterPro" id="IPR016181">
    <property type="entry name" value="Acyl_CoA_acyltransferase"/>
</dbReference>
<reference evidence="2 3" key="2">
    <citation type="journal article" date="2016" name="Int. J. Syst. Evol. Microbiol.">
        <title>Vitellibacter aquimaris sp. nov., a marine bacterium isolated from seawater.</title>
        <authorList>
            <person name="Thevarajoo S."/>
            <person name="Selvaratnam C."/>
            <person name="Goh K.M."/>
            <person name="Hong K.W."/>
            <person name="Chan X.Y."/>
            <person name="Chan K.G."/>
            <person name="Chong C.S."/>
        </authorList>
    </citation>
    <scope>NUCLEOTIDE SEQUENCE [LARGE SCALE GENOMIC DNA]</scope>
    <source>
        <strain evidence="2 3">D-24</strain>
    </source>
</reference>
<dbReference type="Pfam" id="PF00583">
    <property type="entry name" value="Acetyltransf_1"/>
    <property type="match status" value="1"/>
</dbReference>
<gene>
    <name evidence="2" type="ORF">LS48_13940</name>
</gene>
<dbReference type="InterPro" id="IPR000182">
    <property type="entry name" value="GNAT_dom"/>
</dbReference>
<dbReference type="GO" id="GO:0016747">
    <property type="term" value="F:acyltransferase activity, transferring groups other than amino-acyl groups"/>
    <property type="evidence" value="ECO:0007669"/>
    <property type="project" value="InterPro"/>
</dbReference>
<sequence length="162" mass="17973">MNLIEISEENYPEVARIYGEGLQTGTATFETTIPSWEKWDSGHLPFGRIIAVEDNNYLGWAALSPVSSRCVYGGVAEVSVYVAETARGKGAGAFILKNLIEISEANNIWTLQSGIFRDNVASHKLHIKCGFREVGYKEKVGQLRGVWKDNVLLERRSKIVGV</sequence>
<proteinExistence type="predicted"/>
<dbReference type="RefSeq" id="WP_062623105.1">
    <property type="nucleotide sequence ID" value="NZ_JRWG01000013.1"/>
</dbReference>
<dbReference type="AlphaFoldDB" id="A0A137RER4"/>
<dbReference type="EMBL" id="JRWG01000013">
    <property type="protein sequence ID" value="KXN97973.1"/>
    <property type="molecule type" value="Genomic_DNA"/>
</dbReference>
<keyword evidence="3" id="KW-1185">Reference proteome</keyword>
<dbReference type="PROSITE" id="PS51186">
    <property type="entry name" value="GNAT"/>
    <property type="match status" value="1"/>
</dbReference>
<dbReference type="Proteomes" id="UP000070138">
    <property type="component" value="Unassembled WGS sequence"/>
</dbReference>
<dbReference type="SUPFAM" id="SSF55729">
    <property type="entry name" value="Acyl-CoA N-acyltransferases (Nat)"/>
    <property type="match status" value="1"/>
</dbReference>
<evidence type="ECO:0000259" key="1">
    <source>
        <dbReference type="PROSITE" id="PS51186"/>
    </source>
</evidence>